<proteinExistence type="predicted"/>
<dbReference type="EMBL" id="DYDO01000001">
    <property type="protein sequence ID" value="DBA33675.1"/>
    <property type="molecule type" value="Genomic_DNA"/>
</dbReference>
<evidence type="ECO:0000256" key="2">
    <source>
        <dbReference type="SAM" id="SignalP"/>
    </source>
</evidence>
<comment type="caution">
    <text evidence="3">The sequence shown here is derived from an EMBL/GenBank/DDBJ whole genome shotgun (WGS) entry which is preliminary data.</text>
</comment>
<gene>
    <name evidence="3" type="ORF">GDO54_001321</name>
</gene>
<name>A0AAV3B9P1_PYXAD</name>
<keyword evidence="1" id="KW-0472">Membrane</keyword>
<keyword evidence="2" id="KW-0732">Signal</keyword>
<protein>
    <submittedName>
        <fullName evidence="3">Uncharacterized protein</fullName>
    </submittedName>
</protein>
<keyword evidence="4" id="KW-1185">Reference proteome</keyword>
<evidence type="ECO:0000256" key="1">
    <source>
        <dbReference type="SAM" id="Phobius"/>
    </source>
</evidence>
<sequence>MFVGIAYLWLKPLFGCIQVTEDESNGGKLLSVSNQYALLLHYMSTSAQNAHLLYVGELSLWVNCCRLHDHATIQVVVCPVLSFLLSIPFALVYCLSI</sequence>
<evidence type="ECO:0000313" key="3">
    <source>
        <dbReference type="EMBL" id="DBA33675.1"/>
    </source>
</evidence>
<dbReference type="AlphaFoldDB" id="A0AAV3B9P1"/>
<accession>A0AAV3B9P1</accession>
<feature type="signal peptide" evidence="2">
    <location>
        <begin position="1"/>
        <end position="15"/>
    </location>
</feature>
<feature type="transmembrane region" description="Helical" evidence="1">
    <location>
        <begin position="71"/>
        <end position="95"/>
    </location>
</feature>
<feature type="chain" id="PRO_5043943330" evidence="2">
    <location>
        <begin position="16"/>
        <end position="97"/>
    </location>
</feature>
<keyword evidence="1" id="KW-1133">Transmembrane helix</keyword>
<keyword evidence="1" id="KW-0812">Transmembrane</keyword>
<evidence type="ECO:0000313" key="4">
    <source>
        <dbReference type="Proteomes" id="UP001181693"/>
    </source>
</evidence>
<organism evidence="3 4">
    <name type="scientific">Pyxicephalus adspersus</name>
    <name type="common">African bullfrog</name>
    <dbReference type="NCBI Taxonomy" id="30357"/>
    <lineage>
        <taxon>Eukaryota</taxon>
        <taxon>Metazoa</taxon>
        <taxon>Chordata</taxon>
        <taxon>Craniata</taxon>
        <taxon>Vertebrata</taxon>
        <taxon>Euteleostomi</taxon>
        <taxon>Amphibia</taxon>
        <taxon>Batrachia</taxon>
        <taxon>Anura</taxon>
        <taxon>Neobatrachia</taxon>
        <taxon>Ranoidea</taxon>
        <taxon>Pyxicephalidae</taxon>
        <taxon>Pyxicephalinae</taxon>
        <taxon>Pyxicephalus</taxon>
    </lineage>
</organism>
<reference evidence="3" key="1">
    <citation type="thesis" date="2020" institute="ProQuest LLC" country="789 East Eisenhower Parkway, Ann Arbor, MI, USA">
        <title>Comparative Genomics and Chromosome Evolution.</title>
        <authorList>
            <person name="Mudd A.B."/>
        </authorList>
    </citation>
    <scope>NUCLEOTIDE SEQUENCE</scope>
    <source>
        <strain evidence="3">1538</strain>
        <tissue evidence="3">Blood</tissue>
    </source>
</reference>
<dbReference type="Proteomes" id="UP001181693">
    <property type="component" value="Unassembled WGS sequence"/>
</dbReference>